<dbReference type="InterPro" id="IPR029044">
    <property type="entry name" value="Nucleotide-diphossugar_trans"/>
</dbReference>
<dbReference type="RefSeq" id="WP_037281598.1">
    <property type="nucleotide sequence ID" value="NZ_KK088592.1"/>
</dbReference>
<keyword evidence="5 7" id="KW-1133">Transmembrane helix</keyword>
<evidence type="ECO:0000256" key="2">
    <source>
        <dbReference type="ARBA" id="ARBA00022676"/>
    </source>
</evidence>
<dbReference type="EMBL" id="AOSK01000046">
    <property type="protein sequence ID" value="EYD76383.1"/>
    <property type="molecule type" value="Genomic_DNA"/>
</dbReference>
<feature type="transmembrane region" description="Helical" evidence="7">
    <location>
        <begin position="25"/>
        <end position="43"/>
    </location>
</feature>
<organism evidence="9 10">
    <name type="scientific">Rubellimicrobium mesophilum DSM 19309</name>
    <dbReference type="NCBI Taxonomy" id="442562"/>
    <lineage>
        <taxon>Bacteria</taxon>
        <taxon>Pseudomonadati</taxon>
        <taxon>Pseudomonadota</taxon>
        <taxon>Alphaproteobacteria</taxon>
        <taxon>Rhodobacterales</taxon>
        <taxon>Roseobacteraceae</taxon>
        <taxon>Rubellimicrobium</taxon>
    </lineage>
</organism>
<dbReference type="CDD" id="cd06421">
    <property type="entry name" value="CESA_CelA_like"/>
    <property type="match status" value="1"/>
</dbReference>
<dbReference type="InterPro" id="IPR050321">
    <property type="entry name" value="Glycosyltr_2/OpgH_subfam"/>
</dbReference>
<keyword evidence="6 7" id="KW-0472">Membrane</keyword>
<dbReference type="Gene3D" id="3.90.550.10">
    <property type="entry name" value="Spore Coat Polysaccharide Biosynthesis Protein SpsA, Chain A"/>
    <property type="match status" value="1"/>
</dbReference>
<evidence type="ECO:0000259" key="8">
    <source>
        <dbReference type="Pfam" id="PF00535"/>
    </source>
</evidence>
<evidence type="ECO:0000256" key="6">
    <source>
        <dbReference type="ARBA" id="ARBA00023136"/>
    </source>
</evidence>
<dbReference type="AlphaFoldDB" id="A0A017HQC6"/>
<proteinExistence type="predicted"/>
<accession>A0A017HQC6</accession>
<dbReference type="PATRIC" id="fig|442562.3.peg.2021"/>
<keyword evidence="10" id="KW-1185">Reference proteome</keyword>
<dbReference type="GO" id="GO:0016760">
    <property type="term" value="F:cellulose synthase (UDP-forming) activity"/>
    <property type="evidence" value="ECO:0007669"/>
    <property type="project" value="UniProtKB-EC"/>
</dbReference>
<evidence type="ECO:0000313" key="10">
    <source>
        <dbReference type="Proteomes" id="UP000019666"/>
    </source>
</evidence>
<dbReference type="OrthoDB" id="9806824at2"/>
<feature type="transmembrane region" description="Helical" evidence="7">
    <location>
        <begin position="432"/>
        <end position="456"/>
    </location>
</feature>
<feature type="transmembrane region" description="Helical" evidence="7">
    <location>
        <begin position="476"/>
        <end position="494"/>
    </location>
</feature>
<feature type="transmembrane region" description="Helical" evidence="7">
    <location>
        <begin position="55"/>
        <end position="80"/>
    </location>
</feature>
<dbReference type="STRING" id="442562.Rumeso_02047"/>
<dbReference type="Pfam" id="PF00535">
    <property type="entry name" value="Glycos_transf_2"/>
    <property type="match status" value="1"/>
</dbReference>
<name>A0A017HQC6_9RHOB</name>
<sequence>MPYYFDRFEHRTPPEPLPHSPARELLYQYLAVISLVLGAWYLWWRWTESLNPEALWFAIPLVLAETLAYFGLILFTINLWRVQDYPVLPPPASIRDCVEDPSAPDRPVVVDVFFTTYNEDVEIVQRGVRDAKAMRYPHPIDLQIHVLDDGRRPEMRAMTQDEGVGYISRDNNVGFKAGNLRNAMEQSGGDFIIICDADTRPMPTMLERCLGYFRDPDVAWVQTPQWFYDLPEGTPLPDALGRKLGSAGRGIGHAVEAMFGPIRVGQDPFLNDPEMFYQIILRRRNWANASFCCGAGSIHRREAVMQAALGAYADDILRKAGEDAIAVRKLTREKQLRPEVQSALVAGALADQEFTPYKFHVSEDIYTSIELHGDPARRWKSVLHPWIECKMLSPQDLLSWTVQRFKYAGGSLDILFHDNPLFRGKMSFWQRVMYGATFWSYLGALWNVIFLVAPLIYLFTGIAPVTAYTADFYKHILPFLILNELASMIGTWGISGYRSKLWYISFFPINLRALWTVVRGEKIKFPVTPKVRQSGNFARLVAPQIAVVVVTGVALLWGLAAWLLGLGHYTAGGLVANGFWAANNILAMGGMIFAAFWKPDETEDDLEGVPA</sequence>
<feature type="domain" description="Glycosyltransferase 2-like" evidence="8">
    <location>
        <begin position="112"/>
        <end position="304"/>
    </location>
</feature>
<keyword evidence="4 7" id="KW-0812">Transmembrane</keyword>
<feature type="transmembrane region" description="Helical" evidence="7">
    <location>
        <begin position="501"/>
        <end position="520"/>
    </location>
</feature>
<dbReference type="GO" id="GO:0005886">
    <property type="term" value="C:plasma membrane"/>
    <property type="evidence" value="ECO:0007669"/>
    <property type="project" value="TreeGrafter"/>
</dbReference>
<gene>
    <name evidence="9" type="ORF">Rumeso_02047</name>
</gene>
<dbReference type="PANTHER" id="PTHR43867:SF2">
    <property type="entry name" value="CELLULOSE SYNTHASE CATALYTIC SUBUNIT A [UDP-FORMING]"/>
    <property type="match status" value="1"/>
</dbReference>
<feature type="transmembrane region" description="Helical" evidence="7">
    <location>
        <begin position="540"/>
        <end position="566"/>
    </location>
</feature>
<evidence type="ECO:0000313" key="9">
    <source>
        <dbReference type="EMBL" id="EYD76383.1"/>
    </source>
</evidence>
<dbReference type="Proteomes" id="UP000019666">
    <property type="component" value="Unassembled WGS sequence"/>
</dbReference>
<dbReference type="SUPFAM" id="SSF53448">
    <property type="entry name" value="Nucleotide-diphospho-sugar transferases"/>
    <property type="match status" value="1"/>
</dbReference>
<keyword evidence="2 9" id="KW-0328">Glycosyltransferase</keyword>
<dbReference type="EC" id="2.4.1.12" evidence="9"/>
<feature type="transmembrane region" description="Helical" evidence="7">
    <location>
        <begin position="578"/>
        <end position="597"/>
    </location>
</feature>
<dbReference type="InterPro" id="IPR001173">
    <property type="entry name" value="Glyco_trans_2-like"/>
</dbReference>
<comment type="subcellular location">
    <subcellularLocation>
        <location evidence="1">Membrane</location>
        <topology evidence="1">Multi-pass membrane protein</topology>
    </subcellularLocation>
</comment>
<dbReference type="PANTHER" id="PTHR43867">
    <property type="entry name" value="CELLULOSE SYNTHASE CATALYTIC SUBUNIT A [UDP-FORMING]"/>
    <property type="match status" value="1"/>
</dbReference>
<dbReference type="HOGENOM" id="CLU_011907_4_1_5"/>
<keyword evidence="3 9" id="KW-0808">Transferase</keyword>
<evidence type="ECO:0000256" key="7">
    <source>
        <dbReference type="SAM" id="Phobius"/>
    </source>
</evidence>
<evidence type="ECO:0000256" key="3">
    <source>
        <dbReference type="ARBA" id="ARBA00022679"/>
    </source>
</evidence>
<comment type="caution">
    <text evidence="9">The sequence shown here is derived from an EMBL/GenBank/DDBJ whole genome shotgun (WGS) entry which is preliminary data.</text>
</comment>
<evidence type="ECO:0000256" key="5">
    <source>
        <dbReference type="ARBA" id="ARBA00022989"/>
    </source>
</evidence>
<reference evidence="9 10" key="1">
    <citation type="submission" date="2013-02" db="EMBL/GenBank/DDBJ databases">
        <authorList>
            <person name="Fiebig A."/>
            <person name="Goeker M."/>
            <person name="Klenk H.-P.P."/>
        </authorList>
    </citation>
    <scope>NUCLEOTIDE SEQUENCE [LARGE SCALE GENOMIC DNA]</scope>
    <source>
        <strain evidence="9 10">DSM 19309</strain>
    </source>
</reference>
<evidence type="ECO:0000256" key="1">
    <source>
        <dbReference type="ARBA" id="ARBA00004141"/>
    </source>
</evidence>
<evidence type="ECO:0000256" key="4">
    <source>
        <dbReference type="ARBA" id="ARBA00022692"/>
    </source>
</evidence>
<protein>
    <submittedName>
        <fullName evidence="9">Cellulose synthase (UDP-forming)</fullName>
        <ecNumber evidence="9">2.4.1.12</ecNumber>
    </submittedName>
</protein>